<evidence type="ECO:0000256" key="1">
    <source>
        <dbReference type="SAM" id="MobiDB-lite"/>
    </source>
</evidence>
<feature type="compositionally biased region" description="Polar residues" evidence="1">
    <location>
        <begin position="1113"/>
        <end position="1127"/>
    </location>
</feature>
<protein>
    <submittedName>
        <fullName evidence="2">Uncharacterized protein</fullName>
    </submittedName>
</protein>
<dbReference type="OMA" id="TVECQDG"/>
<feature type="compositionally biased region" description="Basic residues" evidence="1">
    <location>
        <begin position="1094"/>
        <end position="1109"/>
    </location>
</feature>
<reference evidence="3" key="1">
    <citation type="journal article" date="2017" name="Nat. Commun.">
        <title>The asparagus genome sheds light on the origin and evolution of a young Y chromosome.</title>
        <authorList>
            <person name="Harkess A."/>
            <person name="Zhou J."/>
            <person name="Xu C."/>
            <person name="Bowers J.E."/>
            <person name="Van der Hulst R."/>
            <person name="Ayyampalayam S."/>
            <person name="Mercati F."/>
            <person name="Riccardi P."/>
            <person name="McKain M.R."/>
            <person name="Kakrana A."/>
            <person name="Tang H."/>
            <person name="Ray J."/>
            <person name="Groenendijk J."/>
            <person name="Arikit S."/>
            <person name="Mathioni S.M."/>
            <person name="Nakano M."/>
            <person name="Shan H."/>
            <person name="Telgmann-Rauber A."/>
            <person name="Kanno A."/>
            <person name="Yue Z."/>
            <person name="Chen H."/>
            <person name="Li W."/>
            <person name="Chen Y."/>
            <person name="Xu X."/>
            <person name="Zhang Y."/>
            <person name="Luo S."/>
            <person name="Chen H."/>
            <person name="Gao J."/>
            <person name="Mao Z."/>
            <person name="Pires J.C."/>
            <person name="Luo M."/>
            <person name="Kudrna D."/>
            <person name="Wing R.A."/>
            <person name="Meyers B.C."/>
            <person name="Yi K."/>
            <person name="Kong H."/>
            <person name="Lavrijsen P."/>
            <person name="Sunseri F."/>
            <person name="Falavigna A."/>
            <person name="Ye Y."/>
            <person name="Leebens-Mack J.H."/>
            <person name="Chen G."/>
        </authorList>
    </citation>
    <scope>NUCLEOTIDE SEQUENCE [LARGE SCALE GENOMIC DNA]</scope>
    <source>
        <strain evidence="3">cv. DH0086</strain>
    </source>
</reference>
<evidence type="ECO:0000313" key="3">
    <source>
        <dbReference type="Proteomes" id="UP000243459"/>
    </source>
</evidence>
<feature type="compositionally biased region" description="Pro residues" evidence="1">
    <location>
        <begin position="200"/>
        <end position="209"/>
    </location>
</feature>
<feature type="region of interest" description="Disordered" evidence="1">
    <location>
        <begin position="1"/>
        <end position="24"/>
    </location>
</feature>
<feature type="region of interest" description="Disordered" evidence="1">
    <location>
        <begin position="653"/>
        <end position="677"/>
    </location>
</feature>
<feature type="compositionally biased region" description="Basic and acidic residues" evidence="1">
    <location>
        <begin position="11"/>
        <end position="21"/>
    </location>
</feature>
<feature type="region of interest" description="Disordered" evidence="1">
    <location>
        <begin position="803"/>
        <end position="824"/>
    </location>
</feature>
<dbReference type="EMBL" id="CM007389">
    <property type="protein sequence ID" value="ONK57969.1"/>
    <property type="molecule type" value="Genomic_DNA"/>
</dbReference>
<feature type="region of interest" description="Disordered" evidence="1">
    <location>
        <begin position="967"/>
        <end position="999"/>
    </location>
</feature>
<organism evidence="2 3">
    <name type="scientific">Asparagus officinalis</name>
    <name type="common">Garden asparagus</name>
    <dbReference type="NCBI Taxonomy" id="4686"/>
    <lineage>
        <taxon>Eukaryota</taxon>
        <taxon>Viridiplantae</taxon>
        <taxon>Streptophyta</taxon>
        <taxon>Embryophyta</taxon>
        <taxon>Tracheophyta</taxon>
        <taxon>Spermatophyta</taxon>
        <taxon>Magnoliopsida</taxon>
        <taxon>Liliopsida</taxon>
        <taxon>Asparagales</taxon>
        <taxon>Asparagaceae</taxon>
        <taxon>Asparagoideae</taxon>
        <taxon>Asparagus</taxon>
    </lineage>
</organism>
<dbReference type="OrthoDB" id="1929779at2759"/>
<feature type="compositionally biased region" description="Polar residues" evidence="1">
    <location>
        <begin position="298"/>
        <end position="310"/>
    </location>
</feature>
<feature type="compositionally biased region" description="Low complexity" evidence="1">
    <location>
        <begin position="225"/>
        <end position="239"/>
    </location>
</feature>
<dbReference type="GO" id="GO:0055028">
    <property type="term" value="C:cortical microtubule"/>
    <property type="evidence" value="ECO:0007669"/>
    <property type="project" value="TreeGrafter"/>
</dbReference>
<feature type="compositionally biased region" description="Basic and acidic residues" evidence="1">
    <location>
        <begin position="654"/>
        <end position="664"/>
    </location>
</feature>
<feature type="compositionally biased region" description="Low complexity" evidence="1">
    <location>
        <begin position="421"/>
        <end position="434"/>
    </location>
</feature>
<feature type="compositionally biased region" description="Low complexity" evidence="1">
    <location>
        <begin position="155"/>
        <end position="199"/>
    </location>
</feature>
<feature type="compositionally biased region" description="Low complexity" evidence="1">
    <location>
        <begin position="318"/>
        <end position="328"/>
    </location>
</feature>
<feature type="region of interest" description="Disordered" evidence="1">
    <location>
        <begin position="101"/>
        <end position="375"/>
    </location>
</feature>
<dbReference type="Proteomes" id="UP000243459">
    <property type="component" value="Chromosome 9"/>
</dbReference>
<dbReference type="Gramene" id="ONK57969">
    <property type="protein sequence ID" value="ONK57969"/>
    <property type="gene ID" value="A4U43_C09F6290"/>
</dbReference>
<feature type="compositionally biased region" description="Basic and acidic residues" evidence="1">
    <location>
        <begin position="1138"/>
        <end position="1153"/>
    </location>
</feature>
<sequence length="1160" mass="126354">MPPSPSLRCSPGRERRMENTHKRGRSFEIGLTLKAKDDDLALFSDMQNKEREGFLLHTTDDFDDSLSKLRYLSDFRLGVNIPARGESSDLLNADGDKNDYDWLLTPPDTPLFPSLDDDEPQRQNLLPRGRSRSQPINISRSLSMNERTRGTSRGSASPHRLSPSPRSSTTSRQSMSRPSTASRSSPSPVLRPGTPSRRPSTPPNKPTTPTPRSSTPTYRKTDTISSGQPSSSGRRGTSPMRASRGNSASQKLRGWQSNIPDFPSDAPPNLRTSVSDRPSPHMRGLFPTPRSGKGRHTMSPTASKSASLSHSNDRDLFSSYSKGSVVSSGDDDVDSLQSFEIPSSAPRRNGLSINSRPVAFSKKPSRNSPSYSVPKRSFESLVRQMDQRKTPQNMFRPLMSSVPSTTFYGGKSNNTYRPMFSRNSSLTTSTSASSDQGASIAPDMEGSEHDQNELTVEWERTHDPDTQEEVFIFDKVDDVTEDTVQELHTVGFDADISNKIDTRESERSVVTSSGVTSPLATEAAYGTGNSSVVDGCEIMAICSRCRKRFHLLGVDGETELCQECTNKDGIFAVEPSLNPSATQNQTVELEVNAEMDIPVNEVQLSVGIPELNERRKDDSIVGQHGNISEEVPKNSCPVQLVMDQLTPHISEQQLESKEGADPAHSKYGNKFGQTEPTSLPSHMIENPEGTGISVLLQQSSSSKWPVVRSRDFSATNIHCAEPSYLRDNTSFMKCSISQDSVSASSSVDLGSSRQMGVCIQGQISGGKSEVDSVRSDTNADAKSQCSGSYSDIKINAYESSVPSKDYTEGRLSGSTEGMEKKALQGSGLVTGEIDSSSDLTDIHATHLSSSEGDLVDSDAHINGDCFPAKDSSDSQLLGYMEMHHYGSSEEALKDEDCPSCINDNEGPWRKDETRDIEEPKNIPNSFVISEETVLNGPTFRSDISDTAMNSSSVFTLESPHDHASFQDLQTEREPAGSPNNGEASHERSLSTTSSTTSHKGMLVSTLESELDDHTHGIHEESTVVVEGSKGQASRSLTLAEATDSILFCSSIIHDIAYKAVSIAMDKESAILPETSRPTVTILGKTASKNDSRKAPSKHSPKSQKFRRKRSETPNKSPLTESGNNVIVQESKPANGENIPHKVPDSIKPPKLESKCNCAVM</sequence>
<dbReference type="GO" id="GO:0043622">
    <property type="term" value="P:cortical microtubule organization"/>
    <property type="evidence" value="ECO:0007669"/>
    <property type="project" value="TreeGrafter"/>
</dbReference>
<dbReference type="PANTHER" id="PTHR31949:SF3">
    <property type="entry name" value="RUN_FYVE DOMAIN PROTEIN"/>
    <property type="match status" value="1"/>
</dbReference>
<accession>A0A5P1E677</accession>
<gene>
    <name evidence="2" type="ORF">A4U43_C09F6290</name>
</gene>
<proteinExistence type="predicted"/>
<evidence type="ECO:0000313" key="2">
    <source>
        <dbReference type="EMBL" id="ONK57969.1"/>
    </source>
</evidence>
<keyword evidence="3" id="KW-1185">Reference proteome</keyword>
<feature type="compositionally biased region" description="Polar residues" evidence="1">
    <location>
        <begin position="244"/>
        <end position="259"/>
    </location>
</feature>
<feature type="region of interest" description="Disordered" evidence="1">
    <location>
        <begin position="409"/>
        <end position="452"/>
    </location>
</feature>
<dbReference type="PANTHER" id="PTHR31949">
    <property type="entry name" value="GASTRIC MUCIN-LIKE PROTEIN"/>
    <property type="match status" value="1"/>
</dbReference>
<feature type="region of interest" description="Disordered" evidence="1">
    <location>
        <begin position="1082"/>
        <end position="1160"/>
    </location>
</feature>
<dbReference type="AlphaFoldDB" id="A0A5P1E677"/>
<feature type="compositionally biased region" description="Polar residues" evidence="1">
    <location>
        <begin position="132"/>
        <end position="145"/>
    </location>
</feature>
<name>A0A5P1E677_ASPOF</name>